<dbReference type="InterPro" id="IPR003593">
    <property type="entry name" value="AAA+_ATPase"/>
</dbReference>
<dbReference type="InterPro" id="IPR027417">
    <property type="entry name" value="P-loop_NTPase"/>
</dbReference>
<keyword evidence="2" id="KW-0813">Transport</keyword>
<dbReference type="PANTHER" id="PTHR42711">
    <property type="entry name" value="ABC TRANSPORTER ATP-BINDING PROTEIN"/>
    <property type="match status" value="1"/>
</dbReference>
<dbReference type="GO" id="GO:0005524">
    <property type="term" value="F:ATP binding"/>
    <property type="evidence" value="ECO:0007669"/>
    <property type="project" value="UniProtKB-KW"/>
</dbReference>
<dbReference type="PATRIC" id="fig|1346791.3.peg.3140"/>
<keyword evidence="4" id="KW-0547">Nucleotide-binding</keyword>
<dbReference type="PANTHER" id="PTHR42711:SF5">
    <property type="entry name" value="ABC TRANSPORTER ATP-BINDING PROTEIN NATA"/>
    <property type="match status" value="1"/>
</dbReference>
<keyword evidence="3" id="KW-0536">Nodulation</keyword>
<dbReference type="Pfam" id="PF00005">
    <property type="entry name" value="ABC_tran"/>
    <property type="match status" value="1"/>
</dbReference>
<evidence type="ECO:0000256" key="2">
    <source>
        <dbReference type="ARBA" id="ARBA00022448"/>
    </source>
</evidence>
<name>T0KC60_9SPHN</name>
<dbReference type="EMBL" id="AUWY01000111">
    <property type="protein sequence ID" value="EQB31108.1"/>
    <property type="molecule type" value="Genomic_DNA"/>
</dbReference>
<dbReference type="Gene3D" id="3.40.50.300">
    <property type="entry name" value="P-loop containing nucleotide triphosphate hydrolases"/>
    <property type="match status" value="1"/>
</dbReference>
<comment type="similarity">
    <text evidence="1">Belongs to the ABC transporter superfamily.</text>
</comment>
<evidence type="ECO:0000256" key="1">
    <source>
        <dbReference type="ARBA" id="ARBA00005417"/>
    </source>
</evidence>
<dbReference type="STRING" id="1346791.M529_16295"/>
<gene>
    <name evidence="7" type="ORF">M529_16295</name>
</gene>
<dbReference type="InterPro" id="IPR050763">
    <property type="entry name" value="ABC_transporter_ATP-binding"/>
</dbReference>
<dbReference type="AlphaFoldDB" id="T0KC60"/>
<dbReference type="InterPro" id="IPR003439">
    <property type="entry name" value="ABC_transporter-like_ATP-bd"/>
</dbReference>
<organism evidence="7 8">
    <name type="scientific">Sphingobium ummariense RL-3</name>
    <dbReference type="NCBI Taxonomy" id="1346791"/>
    <lineage>
        <taxon>Bacteria</taxon>
        <taxon>Pseudomonadati</taxon>
        <taxon>Pseudomonadota</taxon>
        <taxon>Alphaproteobacteria</taxon>
        <taxon>Sphingomonadales</taxon>
        <taxon>Sphingomonadaceae</taxon>
        <taxon>Sphingobium</taxon>
    </lineage>
</organism>
<dbReference type="PROSITE" id="PS50893">
    <property type="entry name" value="ABC_TRANSPORTER_2"/>
    <property type="match status" value="1"/>
</dbReference>
<evidence type="ECO:0000313" key="8">
    <source>
        <dbReference type="Proteomes" id="UP000015523"/>
    </source>
</evidence>
<feature type="domain" description="ABC transporter" evidence="6">
    <location>
        <begin position="47"/>
        <end position="274"/>
    </location>
</feature>
<evidence type="ECO:0000313" key="7">
    <source>
        <dbReference type="EMBL" id="EQB31108.1"/>
    </source>
</evidence>
<keyword evidence="8" id="KW-1185">Reference proteome</keyword>
<evidence type="ECO:0000256" key="3">
    <source>
        <dbReference type="ARBA" id="ARBA00022458"/>
    </source>
</evidence>
<dbReference type="GO" id="GO:0016887">
    <property type="term" value="F:ATP hydrolysis activity"/>
    <property type="evidence" value="ECO:0007669"/>
    <property type="project" value="InterPro"/>
</dbReference>
<dbReference type="Proteomes" id="UP000015523">
    <property type="component" value="Unassembled WGS sequence"/>
</dbReference>
<evidence type="ECO:0000256" key="4">
    <source>
        <dbReference type="ARBA" id="ARBA00022741"/>
    </source>
</evidence>
<keyword evidence="5 7" id="KW-0067">ATP-binding</keyword>
<accession>T0KC60</accession>
<proteinExistence type="inferred from homology"/>
<sequence length="354" mass="37827">MAQAAKPSRAASAFRRCSNVSICTGTAPDYQGRMIGDTPAPAPAYAVEGHGLVKTFGSFRAVDGIDIAVPAGAIYGVLGPNGAGKTTLLRTLLGIVDPDEGHRSLLGDPVPLRQARAIGYLPEERGLYPSMKAFEAIAFMGALRGLPLRVGRERARTMLEGHGMGASAEKPIRQLSKGMAQTVQLFGTIVHEPRLIVLDEPFSGLDAINQEKLEALIREQARKGVTVLFSTHVIAHAERLCERIAIVAGGRIRFEGSVSEARDRLRPQVRLRTRSSDGAWRRALPEDTVAQEGAWHFALPEGGIEPLLRALLDGQAGIESLSIERPGLHDAFVAIAGAAAARQMEEQQAGEQGA</sequence>
<dbReference type="SMART" id="SM00382">
    <property type="entry name" value="AAA"/>
    <property type="match status" value="1"/>
</dbReference>
<dbReference type="SUPFAM" id="SSF52540">
    <property type="entry name" value="P-loop containing nucleoside triphosphate hydrolases"/>
    <property type="match status" value="1"/>
</dbReference>
<dbReference type="eggNOG" id="COG4152">
    <property type="taxonomic scope" value="Bacteria"/>
</dbReference>
<reference evidence="7 8" key="1">
    <citation type="journal article" date="2013" name="Genome Announc.">
        <title>Draft Genome Sequence of Sphingobium ummariense Strain RL-3, a Hexachlorocyclohexane-Degrading Bacterium.</title>
        <authorList>
            <person name="Kohli P."/>
            <person name="Dua A."/>
            <person name="Sangwan N."/>
            <person name="Oldach P."/>
            <person name="Khurana J.P."/>
            <person name="Lal R."/>
        </authorList>
    </citation>
    <scope>NUCLEOTIDE SEQUENCE [LARGE SCALE GENOMIC DNA]</scope>
    <source>
        <strain evidence="7 8">RL-3</strain>
    </source>
</reference>
<protein>
    <submittedName>
        <fullName evidence="7">ABC transporter ATP-binding protein</fullName>
    </submittedName>
</protein>
<evidence type="ECO:0000256" key="5">
    <source>
        <dbReference type="ARBA" id="ARBA00022840"/>
    </source>
</evidence>
<comment type="caution">
    <text evidence="7">The sequence shown here is derived from an EMBL/GenBank/DDBJ whole genome shotgun (WGS) entry which is preliminary data.</text>
</comment>
<evidence type="ECO:0000259" key="6">
    <source>
        <dbReference type="PROSITE" id="PS50893"/>
    </source>
</evidence>